<feature type="transmembrane region" description="Helical" evidence="1">
    <location>
        <begin position="12"/>
        <end position="37"/>
    </location>
</feature>
<feature type="transmembrane region" description="Helical" evidence="1">
    <location>
        <begin position="43"/>
        <end position="70"/>
    </location>
</feature>
<evidence type="ECO:0000313" key="3">
    <source>
        <dbReference type="Proteomes" id="UP001377573"/>
    </source>
</evidence>
<name>A0ABZ2HWG8_9MICO</name>
<keyword evidence="3" id="KW-1185">Reference proteome</keyword>
<dbReference type="Proteomes" id="UP001377573">
    <property type="component" value="Chromosome"/>
</dbReference>
<sequence>MSRSVRSFRTGAAVPGIVIRLAMVAVAACGALLLIPFPLWQGIAVLAALVAAAIPRSLAAWVALACLPFGVILTEPDPGRTALALLCVHALHVCASLSLVVPPSSRVALPILLPTAGRFLTVQLLAQPVAFGVWLLTERQITGATALLAPVAAAMLLGGVLLAVRAARRADVAAAGTGAFGVLGADVRGPS</sequence>
<accession>A0ABZ2HWG8</accession>
<feature type="transmembrane region" description="Helical" evidence="1">
    <location>
        <begin position="82"/>
        <end position="101"/>
    </location>
</feature>
<keyword evidence="1" id="KW-1133">Transmembrane helix</keyword>
<keyword evidence="1" id="KW-0812">Transmembrane</keyword>
<gene>
    <name evidence="2" type="ORF">V8Z62_15035</name>
</gene>
<reference evidence="2 3" key="1">
    <citation type="submission" date="2024-02" db="EMBL/GenBank/DDBJ databases">
        <authorList>
            <person name="Alasadi S."/>
            <person name="Hussein S.A."/>
        </authorList>
    </citation>
    <scope>NUCLEOTIDE SEQUENCE [LARGE SCALE GENOMIC DNA]</scope>
    <source>
        <strain evidence="2 3">GJ_SRA_44_2022</strain>
    </source>
</reference>
<evidence type="ECO:0000313" key="2">
    <source>
        <dbReference type="EMBL" id="WWS84575.1"/>
    </source>
</evidence>
<evidence type="ECO:0000256" key="1">
    <source>
        <dbReference type="SAM" id="Phobius"/>
    </source>
</evidence>
<dbReference type="RefSeq" id="WP_338566286.1">
    <property type="nucleotide sequence ID" value="NZ_CP146240.1"/>
</dbReference>
<feature type="transmembrane region" description="Helical" evidence="1">
    <location>
        <begin position="141"/>
        <end position="164"/>
    </location>
</feature>
<organism evidence="2 3">
    <name type="scientific">Microbacterium paraoxydans</name>
    <dbReference type="NCBI Taxonomy" id="199592"/>
    <lineage>
        <taxon>Bacteria</taxon>
        <taxon>Bacillati</taxon>
        <taxon>Actinomycetota</taxon>
        <taxon>Actinomycetes</taxon>
        <taxon>Micrococcales</taxon>
        <taxon>Microbacteriaceae</taxon>
        <taxon>Microbacterium</taxon>
    </lineage>
</organism>
<proteinExistence type="predicted"/>
<keyword evidence="1" id="KW-0472">Membrane</keyword>
<protein>
    <submittedName>
        <fullName evidence="2">Uncharacterized protein</fullName>
    </submittedName>
</protein>
<dbReference type="EMBL" id="CP146240">
    <property type="protein sequence ID" value="WWS84575.1"/>
    <property type="molecule type" value="Genomic_DNA"/>
</dbReference>